<evidence type="ECO:0000313" key="1">
    <source>
        <dbReference type="EMBL" id="CAB4886263.1"/>
    </source>
</evidence>
<sequence length="178" mass="21276">MPKLFRKSKKKTSRPGWSAFMPVDDEESDFESDNYVFFKEGKRNRVARMLTHKLCTLWFKYLVRSFSRAVYDIDNLDTSSFAEDQRLLPRARLLLREKFILIPFGLYLIEYTIENKVAYSQFSVNYGLTYLLHMELHLDGDTEENLDGLVKMFRHTENHLHSTLIDRQPPYLPNYFHH</sequence>
<organism evidence="1">
    <name type="scientific">freshwater metagenome</name>
    <dbReference type="NCBI Taxonomy" id="449393"/>
    <lineage>
        <taxon>unclassified sequences</taxon>
        <taxon>metagenomes</taxon>
        <taxon>ecological metagenomes</taxon>
    </lineage>
</organism>
<dbReference type="AlphaFoldDB" id="A0A6J7F423"/>
<gene>
    <name evidence="1" type="ORF">UFOPK3482_00760</name>
</gene>
<dbReference type="EMBL" id="CAFBLZ010000059">
    <property type="protein sequence ID" value="CAB4886263.1"/>
    <property type="molecule type" value="Genomic_DNA"/>
</dbReference>
<proteinExistence type="predicted"/>
<reference evidence="1" key="1">
    <citation type="submission" date="2020-05" db="EMBL/GenBank/DDBJ databases">
        <authorList>
            <person name="Chiriac C."/>
            <person name="Salcher M."/>
            <person name="Ghai R."/>
            <person name="Kavagutti S V."/>
        </authorList>
    </citation>
    <scope>NUCLEOTIDE SEQUENCE</scope>
</reference>
<accession>A0A6J7F423</accession>
<protein>
    <submittedName>
        <fullName evidence="1">Unannotated protein</fullName>
    </submittedName>
</protein>
<name>A0A6J7F423_9ZZZZ</name>